<dbReference type="STRING" id="101091.A0A1C7NNM1"/>
<dbReference type="InterPro" id="IPR050271">
    <property type="entry name" value="UDP-glycosyltransferase"/>
</dbReference>
<dbReference type="InParanoid" id="A0A1C7NNM1"/>
<evidence type="ECO:0000256" key="4">
    <source>
        <dbReference type="SAM" id="Phobius"/>
    </source>
</evidence>
<accession>A0A1C7NNM1</accession>
<keyword evidence="5" id="KW-0732">Signal</keyword>
<evidence type="ECO:0000313" key="6">
    <source>
        <dbReference type="EMBL" id="OBZ90469.1"/>
    </source>
</evidence>
<evidence type="ECO:0000256" key="2">
    <source>
        <dbReference type="ARBA" id="ARBA00022679"/>
    </source>
</evidence>
<organism evidence="6 7">
    <name type="scientific">Choanephora cucurbitarum</name>
    <dbReference type="NCBI Taxonomy" id="101091"/>
    <lineage>
        <taxon>Eukaryota</taxon>
        <taxon>Fungi</taxon>
        <taxon>Fungi incertae sedis</taxon>
        <taxon>Mucoromycota</taxon>
        <taxon>Mucoromycotina</taxon>
        <taxon>Mucoromycetes</taxon>
        <taxon>Mucorales</taxon>
        <taxon>Mucorineae</taxon>
        <taxon>Choanephoraceae</taxon>
        <taxon>Choanephoroideae</taxon>
        <taxon>Choanephora</taxon>
    </lineage>
</organism>
<dbReference type="Proteomes" id="UP000093000">
    <property type="component" value="Unassembled WGS sequence"/>
</dbReference>
<comment type="caution">
    <text evidence="6">The sequence shown here is derived from an EMBL/GenBank/DDBJ whole genome shotgun (WGS) entry which is preliminary data.</text>
</comment>
<dbReference type="InterPro" id="IPR002213">
    <property type="entry name" value="UDP_glucos_trans"/>
</dbReference>
<dbReference type="SUPFAM" id="SSF53756">
    <property type="entry name" value="UDP-Glycosyltransferase/glycogen phosphorylase"/>
    <property type="match status" value="1"/>
</dbReference>
<reference evidence="6 7" key="1">
    <citation type="submission" date="2016-03" db="EMBL/GenBank/DDBJ databases">
        <title>Choanephora cucurbitarum.</title>
        <authorList>
            <person name="Min B."/>
            <person name="Park H."/>
            <person name="Park J.-H."/>
            <person name="Shin H.-D."/>
            <person name="Choi I.-G."/>
        </authorList>
    </citation>
    <scope>NUCLEOTIDE SEQUENCE [LARGE SCALE GENOMIC DNA]</scope>
    <source>
        <strain evidence="6 7">KUS-F28377</strain>
    </source>
</reference>
<dbReference type="OrthoDB" id="5835829at2759"/>
<protein>
    <submittedName>
        <fullName evidence="6">UDP-glucuronosyltransferase 2B9</fullName>
    </submittedName>
</protein>
<dbReference type="GO" id="GO:0008194">
    <property type="term" value="F:UDP-glycosyltransferase activity"/>
    <property type="evidence" value="ECO:0007669"/>
    <property type="project" value="InterPro"/>
</dbReference>
<dbReference type="InterPro" id="IPR035595">
    <property type="entry name" value="UDP_glycos_trans_CS"/>
</dbReference>
<dbReference type="CDD" id="cd03784">
    <property type="entry name" value="GT1_Gtf-like"/>
    <property type="match status" value="1"/>
</dbReference>
<keyword evidence="7" id="KW-1185">Reference proteome</keyword>
<dbReference type="EMBL" id="LUGH01000047">
    <property type="protein sequence ID" value="OBZ90469.1"/>
    <property type="molecule type" value="Genomic_DNA"/>
</dbReference>
<keyword evidence="1 3" id="KW-0328">Glycosyltransferase</keyword>
<evidence type="ECO:0000256" key="1">
    <source>
        <dbReference type="ARBA" id="ARBA00022676"/>
    </source>
</evidence>
<dbReference type="PROSITE" id="PS00375">
    <property type="entry name" value="UDPGT"/>
    <property type="match status" value="1"/>
</dbReference>
<dbReference type="Gene3D" id="3.40.50.2000">
    <property type="entry name" value="Glycogen Phosphorylase B"/>
    <property type="match status" value="2"/>
</dbReference>
<gene>
    <name evidence="6" type="primary">UGT2B9_1</name>
    <name evidence="6" type="ORF">A0J61_01471</name>
</gene>
<dbReference type="PANTHER" id="PTHR48043:SF145">
    <property type="entry name" value="FI06409P-RELATED"/>
    <property type="match status" value="1"/>
</dbReference>
<keyword evidence="4" id="KW-1133">Transmembrane helix</keyword>
<dbReference type="Pfam" id="PF00201">
    <property type="entry name" value="UDPGT"/>
    <property type="match status" value="1"/>
</dbReference>
<name>A0A1C7NNM1_9FUNG</name>
<dbReference type="AlphaFoldDB" id="A0A1C7NNM1"/>
<dbReference type="PANTHER" id="PTHR48043">
    <property type="entry name" value="EG:EG0003.4 PROTEIN-RELATED"/>
    <property type="match status" value="1"/>
</dbReference>
<feature type="signal peptide" evidence="5">
    <location>
        <begin position="1"/>
        <end position="22"/>
    </location>
</feature>
<evidence type="ECO:0000313" key="7">
    <source>
        <dbReference type="Proteomes" id="UP000093000"/>
    </source>
</evidence>
<feature type="chain" id="PRO_5008889807" evidence="5">
    <location>
        <begin position="23"/>
        <end position="552"/>
    </location>
</feature>
<evidence type="ECO:0000256" key="5">
    <source>
        <dbReference type="SAM" id="SignalP"/>
    </source>
</evidence>
<proteinExistence type="inferred from homology"/>
<keyword evidence="4" id="KW-0472">Membrane</keyword>
<keyword evidence="2 3" id="KW-0808">Transferase</keyword>
<comment type="similarity">
    <text evidence="3">Belongs to the UDP-glycosyltransferase family.</text>
</comment>
<feature type="transmembrane region" description="Helical" evidence="4">
    <location>
        <begin position="513"/>
        <end position="536"/>
    </location>
</feature>
<keyword evidence="4" id="KW-0812">Transmembrane</keyword>
<evidence type="ECO:0000256" key="3">
    <source>
        <dbReference type="RuleBase" id="RU003718"/>
    </source>
</evidence>
<sequence>MKLKNISLFSLTASLLLGSSQANDLETTYYQDLGFKKVMFYASQGGSSHYNWVLNICEELGLRGHNVTFLTANTAVKFGKPFQHVQTIPVIPGLKYDAREFALSDITRKHHPGKIISTFYDFALSDYKKGFLAVRDYLIENEVDLALCDHFAEACVDAAVSVGIPFVITTTPAVSGGVAAPYIVNDILFGSHPTTEFQSLFSRFYDNYISPLVFYRYLSPVLKKQIEVKKEVGLPGKLESPNEAWKNSLILVNNAFGLMPARPLSPLVELIGPIMNKQYPPLTDSFKTFLEHHQRVAYVAFGQTATPSLQDTTTILLSLLESLEQGAVDGFIWATVNTGDLFPKTVKTSSGKVYRTEDMFADAYPDIRMVTWSPQMSLLLHPSVRLFVSHGGFGSLSESAFAGKPMLLFPFFADQPLNALWLEQSKLGLIFAYDTPPLEIAKKIQLLVEDKEHIYSESIKRMKANVQIQSKHNVLRGADLVEEVLYTHRDGIMEHRVTADRRMSYIKAHNLDLYALLALVVTSVLSIFGFIAFKLYTFAKPHLHQHNKLKTK</sequence>